<dbReference type="PANTHER" id="PTHR33112:SF10">
    <property type="entry name" value="TOL"/>
    <property type="match status" value="1"/>
</dbReference>
<keyword evidence="3" id="KW-1185">Reference proteome</keyword>
<feature type="domain" description="Heterokaryon incompatibility" evidence="1">
    <location>
        <begin position="88"/>
        <end position="234"/>
    </location>
</feature>
<evidence type="ECO:0000313" key="2">
    <source>
        <dbReference type="EMBL" id="KAH7246747.1"/>
    </source>
</evidence>
<comment type="caution">
    <text evidence="2">The sequence shown here is derived from an EMBL/GenBank/DDBJ whole genome shotgun (WGS) entry which is preliminary data.</text>
</comment>
<gene>
    <name evidence="2" type="ORF">BKA59DRAFT_201767</name>
</gene>
<organism evidence="2 3">
    <name type="scientific">Fusarium tricinctum</name>
    <dbReference type="NCBI Taxonomy" id="61284"/>
    <lineage>
        <taxon>Eukaryota</taxon>
        <taxon>Fungi</taxon>
        <taxon>Dikarya</taxon>
        <taxon>Ascomycota</taxon>
        <taxon>Pezizomycotina</taxon>
        <taxon>Sordariomycetes</taxon>
        <taxon>Hypocreomycetidae</taxon>
        <taxon>Hypocreales</taxon>
        <taxon>Nectriaceae</taxon>
        <taxon>Fusarium</taxon>
        <taxon>Fusarium tricinctum species complex</taxon>
    </lineage>
</organism>
<dbReference type="PANTHER" id="PTHR33112">
    <property type="entry name" value="DOMAIN PROTEIN, PUTATIVE-RELATED"/>
    <property type="match status" value="1"/>
</dbReference>
<evidence type="ECO:0000259" key="1">
    <source>
        <dbReference type="Pfam" id="PF06985"/>
    </source>
</evidence>
<name>A0A8K0RVQ7_9HYPO</name>
<dbReference type="AlphaFoldDB" id="A0A8K0RVQ7"/>
<reference evidence="2" key="1">
    <citation type="journal article" date="2021" name="Nat. Commun.">
        <title>Genetic determinants of endophytism in the Arabidopsis root mycobiome.</title>
        <authorList>
            <person name="Mesny F."/>
            <person name="Miyauchi S."/>
            <person name="Thiergart T."/>
            <person name="Pickel B."/>
            <person name="Atanasova L."/>
            <person name="Karlsson M."/>
            <person name="Huettel B."/>
            <person name="Barry K.W."/>
            <person name="Haridas S."/>
            <person name="Chen C."/>
            <person name="Bauer D."/>
            <person name="Andreopoulos W."/>
            <person name="Pangilinan J."/>
            <person name="LaButti K."/>
            <person name="Riley R."/>
            <person name="Lipzen A."/>
            <person name="Clum A."/>
            <person name="Drula E."/>
            <person name="Henrissat B."/>
            <person name="Kohler A."/>
            <person name="Grigoriev I.V."/>
            <person name="Martin F.M."/>
            <person name="Hacquard S."/>
        </authorList>
    </citation>
    <scope>NUCLEOTIDE SEQUENCE</scope>
    <source>
        <strain evidence="2">MPI-SDFR-AT-0068</strain>
    </source>
</reference>
<sequence>MSYKIERHRFEYARSWLGATLSKGPGQIYHQSPSARNHTLSGLPFPTRLLDIGGTGSFRGTKITRLRHQMKSTSVKLWTTPIESSGQYLALSHRWGQSENFKLTKDKIGSFQEGIPFSSLPKTFQDAMIVTRRLGYRYIWIDALCIVQDDPDDWLRESVRMASVYHNAACCIAAHTSRHSESGFLDDTLEPVPTFQVRSKDDKSRYISNMTLASNFYDQVTRSFLSQRGWVFQERVLARRILHFVKHHIFFEDGSGVKADDLGGTGIPVSHSWAEHKFDINDSFRGSTYWYSLVERYSGCSLTFDKDRLPAIASLAKEFQKNSETGRYLFGLWERSLHLGLLWIDAAGTTLGMDAVGAHDLPP</sequence>
<dbReference type="Pfam" id="PF06985">
    <property type="entry name" value="HET"/>
    <property type="match status" value="1"/>
</dbReference>
<dbReference type="EMBL" id="JAGPXF010000004">
    <property type="protein sequence ID" value="KAH7246747.1"/>
    <property type="molecule type" value="Genomic_DNA"/>
</dbReference>
<accession>A0A8K0RVQ7</accession>
<dbReference type="Proteomes" id="UP000813427">
    <property type="component" value="Unassembled WGS sequence"/>
</dbReference>
<protein>
    <submittedName>
        <fullName evidence="2">Heterokaryon incompatibility protein-domain-containing protein</fullName>
    </submittedName>
</protein>
<dbReference type="InterPro" id="IPR010730">
    <property type="entry name" value="HET"/>
</dbReference>
<dbReference type="OrthoDB" id="5347061at2759"/>
<evidence type="ECO:0000313" key="3">
    <source>
        <dbReference type="Proteomes" id="UP000813427"/>
    </source>
</evidence>
<proteinExistence type="predicted"/>